<evidence type="ECO:0000256" key="1">
    <source>
        <dbReference type="SAM" id="Phobius"/>
    </source>
</evidence>
<dbReference type="Pfam" id="PF05675">
    <property type="entry name" value="DUF817"/>
    <property type="match status" value="1"/>
</dbReference>
<comment type="caution">
    <text evidence="2">The sequence shown here is derived from an EMBL/GenBank/DDBJ whole genome shotgun (WGS) entry which is preliminary data.</text>
</comment>
<feature type="transmembrane region" description="Helical" evidence="1">
    <location>
        <begin position="149"/>
        <end position="168"/>
    </location>
</feature>
<feature type="transmembrane region" description="Helical" evidence="1">
    <location>
        <begin position="205"/>
        <end position="223"/>
    </location>
</feature>
<evidence type="ECO:0000313" key="3">
    <source>
        <dbReference type="Proteomes" id="UP000186857"/>
    </source>
</evidence>
<sequence>MPETTRLPLSRWRLLPRRLVQFALLELACCAFAIAIFVGLAVSALIWSHTDPPIARYDALLIYVVVVQIAFVALKQETWRELGVICAFHLIGLALEVFKVRTGSWAYPDAGAVRIGGVPVFSGFMYASVGSYICQAFRRLDLHVGGFRWWPVSLLAVAAYLNFFSHHVIVDLRWVIAAGFLIALWGSAVHFTVGGDRYWMPTTVAFILIGGFLWLAENLATALSAWRYPDQADGWHLVHAGKFGSWALLISLSFVLVAAVKAKEGTLYGRGLPRVTRRRLRIAET</sequence>
<keyword evidence="1" id="KW-0812">Transmembrane</keyword>
<reference evidence="2 3" key="1">
    <citation type="submission" date="2016-12" db="EMBL/GenBank/DDBJ databases">
        <title>Genomic Comparison of strains in the 'Actinomyces naeslundii' Group.</title>
        <authorList>
            <person name="Mughal S.R."/>
            <person name="Do T."/>
            <person name="Gilbert S.C."/>
            <person name="Witherden E.A."/>
            <person name="Didelot X."/>
            <person name="Beighton D."/>
        </authorList>
    </citation>
    <scope>NUCLEOTIDE SEQUENCE [LARGE SCALE GENOMIC DNA]</scope>
    <source>
        <strain evidence="2 3">CCUG 33920</strain>
    </source>
</reference>
<dbReference type="Proteomes" id="UP000186857">
    <property type="component" value="Unassembled WGS sequence"/>
</dbReference>
<organism evidence="2 3">
    <name type="scientific">Actinomyces oris</name>
    <dbReference type="NCBI Taxonomy" id="544580"/>
    <lineage>
        <taxon>Bacteria</taxon>
        <taxon>Bacillati</taxon>
        <taxon>Actinomycetota</taxon>
        <taxon>Actinomycetes</taxon>
        <taxon>Actinomycetales</taxon>
        <taxon>Actinomycetaceae</taxon>
        <taxon>Actinomyces</taxon>
    </lineage>
</organism>
<feature type="transmembrane region" description="Helical" evidence="1">
    <location>
        <begin position="243"/>
        <end position="260"/>
    </location>
</feature>
<dbReference type="AlphaFoldDB" id="A0A1Q8V9W6"/>
<dbReference type="PIRSF" id="PIRSF009141">
    <property type="entry name" value="UCP009141"/>
    <property type="match status" value="1"/>
</dbReference>
<feature type="transmembrane region" description="Helical" evidence="1">
    <location>
        <begin position="54"/>
        <end position="74"/>
    </location>
</feature>
<name>A0A1Q8V9W6_9ACTO</name>
<proteinExistence type="predicted"/>
<feature type="transmembrane region" description="Helical" evidence="1">
    <location>
        <begin position="21"/>
        <end position="48"/>
    </location>
</feature>
<feature type="transmembrane region" description="Helical" evidence="1">
    <location>
        <begin position="174"/>
        <end position="193"/>
    </location>
</feature>
<accession>A0A1Q8V9W6</accession>
<evidence type="ECO:0008006" key="4">
    <source>
        <dbReference type="Google" id="ProtNLM"/>
    </source>
</evidence>
<dbReference type="InterPro" id="IPR008535">
    <property type="entry name" value="DUF817"/>
</dbReference>
<dbReference type="OrthoDB" id="1550598at2"/>
<feature type="transmembrane region" description="Helical" evidence="1">
    <location>
        <begin position="118"/>
        <end position="137"/>
    </location>
</feature>
<keyword evidence="1" id="KW-1133">Transmembrane helix</keyword>
<protein>
    <recommendedName>
        <fullName evidence="4">DUF817 domain-containing protein</fullName>
    </recommendedName>
</protein>
<dbReference type="RefSeq" id="WP_075376553.1">
    <property type="nucleotide sequence ID" value="NZ_MSKJ01000010.1"/>
</dbReference>
<gene>
    <name evidence="2" type="ORF">BKH29_05345</name>
</gene>
<feature type="transmembrane region" description="Helical" evidence="1">
    <location>
        <begin position="81"/>
        <end position="98"/>
    </location>
</feature>
<dbReference type="EMBL" id="MSKJ01000010">
    <property type="protein sequence ID" value="OLO44878.1"/>
    <property type="molecule type" value="Genomic_DNA"/>
</dbReference>
<keyword evidence="1" id="KW-0472">Membrane</keyword>
<evidence type="ECO:0000313" key="2">
    <source>
        <dbReference type="EMBL" id="OLO44878.1"/>
    </source>
</evidence>